<name>A0A0M2HMX7_9MICO</name>
<dbReference type="AlphaFoldDB" id="A0A0M2HMX7"/>
<feature type="transmembrane region" description="Helical" evidence="1">
    <location>
        <begin position="99"/>
        <end position="118"/>
    </location>
</feature>
<feature type="transmembrane region" description="Helical" evidence="1">
    <location>
        <begin position="174"/>
        <end position="197"/>
    </location>
</feature>
<dbReference type="PATRIC" id="fig|273678.4.peg.2908"/>
<organism evidence="2 3">
    <name type="scientific">Microbacterium hydrocarbonoxydans</name>
    <dbReference type="NCBI Taxonomy" id="273678"/>
    <lineage>
        <taxon>Bacteria</taxon>
        <taxon>Bacillati</taxon>
        <taxon>Actinomycetota</taxon>
        <taxon>Actinomycetes</taxon>
        <taxon>Micrococcales</taxon>
        <taxon>Microbacteriaceae</taxon>
        <taxon>Microbacterium</taxon>
    </lineage>
</organism>
<keyword evidence="3" id="KW-1185">Reference proteome</keyword>
<keyword evidence="1" id="KW-0812">Transmembrane</keyword>
<comment type="caution">
    <text evidence="2">The sequence shown here is derived from an EMBL/GenBank/DDBJ whole genome shotgun (WGS) entry which is preliminary data.</text>
</comment>
<dbReference type="RefSeq" id="WP_045258483.1">
    <property type="nucleotide sequence ID" value="NZ_CP158847.1"/>
</dbReference>
<feature type="transmembrane region" description="Helical" evidence="1">
    <location>
        <begin position="60"/>
        <end position="87"/>
    </location>
</feature>
<keyword evidence="1" id="KW-1133">Transmembrane helix</keyword>
<dbReference type="Proteomes" id="UP000033900">
    <property type="component" value="Unassembled WGS sequence"/>
</dbReference>
<dbReference type="OrthoDB" id="5244221at2"/>
<dbReference type="EMBL" id="JYJB01000010">
    <property type="protein sequence ID" value="KJL46278.1"/>
    <property type="molecule type" value="Genomic_DNA"/>
</dbReference>
<gene>
    <name evidence="2" type="ORF">RS84_02905</name>
</gene>
<reference evidence="2 3" key="1">
    <citation type="submission" date="2015-02" db="EMBL/GenBank/DDBJ databases">
        <title>Draft genome sequences of ten Microbacterium spp. with emphasis on heavy metal contaminated environments.</title>
        <authorList>
            <person name="Corretto E."/>
        </authorList>
    </citation>
    <scope>NUCLEOTIDE SEQUENCE [LARGE SCALE GENOMIC DNA]</scope>
    <source>
        <strain evidence="2 3">SA35</strain>
    </source>
</reference>
<dbReference type="STRING" id="273678.RS84_02905"/>
<keyword evidence="1" id="KW-0472">Membrane</keyword>
<dbReference type="PIRSF" id="PIRSF010219">
    <property type="entry name" value="UCP010219"/>
    <property type="match status" value="1"/>
</dbReference>
<accession>A0A0M2HMX7</accession>
<protein>
    <recommendedName>
        <fullName evidence="4">DUF3159 domain-containing protein</fullName>
    </recommendedName>
</protein>
<dbReference type="Pfam" id="PF11361">
    <property type="entry name" value="DUF3159"/>
    <property type="match status" value="1"/>
</dbReference>
<evidence type="ECO:0000313" key="3">
    <source>
        <dbReference type="Proteomes" id="UP000033900"/>
    </source>
</evidence>
<feature type="transmembrane region" description="Helical" evidence="1">
    <location>
        <begin position="138"/>
        <end position="162"/>
    </location>
</feature>
<evidence type="ECO:0000313" key="2">
    <source>
        <dbReference type="EMBL" id="KJL46278.1"/>
    </source>
</evidence>
<feature type="transmembrane region" description="Helical" evidence="1">
    <location>
        <begin position="209"/>
        <end position="227"/>
    </location>
</feature>
<sequence length="243" mass="25825">MSTPEPDAEREPSASEILGAALGGAARRAGIDPDADVSTGRMVWGVIGGWRGIVESVLPLLAFIVTYTVSSNLILALILSVGSAAIFTIIRLVMKSPPVAALSGLVAAVVAAGLPLFTGRAADQFVVGFITNIAYGTAFLVSAAVRWPLIGVVVGFLMGEGVSWRTDPRKRRTFFWLSVAWALLFLARLGVQLPFYFSGDVATLGTVKIVMGIPFFAVLLATTWIVARRLYPRESDAGDARRS</sequence>
<evidence type="ECO:0000256" key="1">
    <source>
        <dbReference type="SAM" id="Phobius"/>
    </source>
</evidence>
<evidence type="ECO:0008006" key="4">
    <source>
        <dbReference type="Google" id="ProtNLM"/>
    </source>
</evidence>
<proteinExistence type="predicted"/>
<dbReference type="InterPro" id="IPR016566">
    <property type="entry name" value="UCP010219"/>
</dbReference>